<reference evidence="2" key="1">
    <citation type="submission" date="2020-10" db="EMBL/GenBank/DDBJ databases">
        <authorList>
            <person name="Gilroy R."/>
        </authorList>
    </citation>
    <scope>NUCLEOTIDE SEQUENCE</scope>
    <source>
        <strain evidence="2">ChiGjej1B1-24693</strain>
    </source>
</reference>
<evidence type="ECO:0000256" key="1">
    <source>
        <dbReference type="SAM" id="MobiDB-lite"/>
    </source>
</evidence>
<name>A0A9D1H013_9ACTN</name>
<evidence type="ECO:0000313" key="3">
    <source>
        <dbReference type="Proteomes" id="UP000886842"/>
    </source>
</evidence>
<reference evidence="2" key="2">
    <citation type="journal article" date="2021" name="PeerJ">
        <title>Extensive microbial diversity within the chicken gut microbiome revealed by metagenomics and culture.</title>
        <authorList>
            <person name="Gilroy R."/>
            <person name="Ravi A."/>
            <person name="Getino M."/>
            <person name="Pursley I."/>
            <person name="Horton D.L."/>
            <person name="Alikhan N.F."/>
            <person name="Baker D."/>
            <person name="Gharbi K."/>
            <person name="Hall N."/>
            <person name="Watson M."/>
            <person name="Adriaenssens E.M."/>
            <person name="Foster-Nyarko E."/>
            <person name="Jarju S."/>
            <person name="Secka A."/>
            <person name="Antonio M."/>
            <person name="Oren A."/>
            <person name="Chaudhuri R.R."/>
            <person name="La Ragione R."/>
            <person name="Hildebrand F."/>
            <person name="Pallen M.J."/>
        </authorList>
    </citation>
    <scope>NUCLEOTIDE SEQUENCE</scope>
    <source>
        <strain evidence="2">ChiGjej1B1-24693</strain>
    </source>
</reference>
<gene>
    <name evidence="2" type="ORF">IAA98_15315</name>
</gene>
<dbReference type="Proteomes" id="UP000886842">
    <property type="component" value="Unassembled WGS sequence"/>
</dbReference>
<comment type="caution">
    <text evidence="2">The sequence shown here is derived from an EMBL/GenBank/DDBJ whole genome shotgun (WGS) entry which is preliminary data.</text>
</comment>
<sequence>MGCGGSGGATLAYMMDQLSSDLAVWGKTLPKGWQFVHIDVPSGEEAGPNGLGNVQVQGGRYLGLGPQSGSYGDLDHALSQKLTGSRGLEHIATWAPRAPQSVPTPISVGAGQYRAVGRAITLVRAGDVRQAIQQAYDDLFRVETTTEMSELARAAGARFEPNEPPIVLVVSSMAGGAGASMALDVCRLMSLAGVDPRLMAVFMVSADIFDALPESARTGVRANALAMLGEIVASQAGSSRAHDVDVLSALGHRDGAGAEVPFARVFPVGRKMGAQQTTFGGGRPDDVYRGLARGLAGMMVSSVATSQFQQFDLGNTGSVSPDPKYFGWAANADPLPWGSFGFASLSMGRDRYAEYAAQRLARGSVDRLLDGHLQPGNPASSLEQLNTLLDSQWGAICNQLQLPVGGPNPAGELGNWMTGAALPRQAAEGAARHVTDNEVAGYIPNPDGQQASQWMVMLQHQLNARRHPLTEASNAAAYEWVFRWKDELLSRIESVTGDNLTRLGLPYAAGLLDRLATHLKEYVIPGAESLSQHTPNDIVALPPQVQQTMAGVKGVVSNGAQIHEMIVTGIRGQVRTQIYAHASGLVAQVLKGVLSEVLPQLVDSLKDTQRLLENARSADVRHDGLAQLATAQYGAWPSDNDAQVPSRFDEANNEILLTTSRQFMNQFVADVQRAIPDGPTNLHGAREAVLSSVVSGRWQTTGGEQAPGGLMERTSDWRPRSFAFDPLSGDSIVPSQARYDVHVRPAELLERARMFVARRGESFDRFVSLSLRDFVSGVDAPESEKAQRSRDLASKFAETLSLAMPLISVNDKAVQALHGRDVEYRYKFSTIPFADLPIVGDLRKVLESNPRIDESSMSNLNKALSDQGDPRRVDVFGSYPLYSPLAFESVLKPVGVQWGSTPPAGRSGFWTYRRARPLDASLPMGDTERRAMVAGWFLGQVLGELRLPESPYDRPVEIWDRDAGNWAAFPNPLLTPPGSFRATYDWLPAVLESILLAQTRVHETPVMASLRPYVLLREIYDSNPLGTSTGILDKEGERRLAEWLRDGRTASGIPSRVPAIAQASTAEERAEAAKQWLTQIGDLAGTHFMGRGQSGAPGGGSFSEIASRDQASQTPIFRDLAPDIFQMVGELQGMVDRALQRSQQAEAPVQDLGGAPKSTSIQMPDGGVF</sequence>
<dbReference type="InterPro" id="IPR025904">
    <property type="entry name" value="Tubulin-like"/>
</dbReference>
<organism evidence="2 3">
    <name type="scientific">Candidatus Avipropionibacterium avicola</name>
    <dbReference type="NCBI Taxonomy" id="2840701"/>
    <lineage>
        <taxon>Bacteria</taxon>
        <taxon>Bacillati</taxon>
        <taxon>Actinomycetota</taxon>
        <taxon>Actinomycetes</taxon>
        <taxon>Propionibacteriales</taxon>
        <taxon>Propionibacteriaceae</taxon>
        <taxon>Propionibacteriaceae incertae sedis</taxon>
        <taxon>Candidatus Avipropionibacterium</taxon>
    </lineage>
</organism>
<dbReference type="EMBL" id="DVLP01000442">
    <property type="protein sequence ID" value="HIT76946.1"/>
    <property type="molecule type" value="Genomic_DNA"/>
</dbReference>
<protein>
    <recommendedName>
        <fullName evidence="4">Tubulin like</fullName>
    </recommendedName>
</protein>
<proteinExistence type="predicted"/>
<dbReference type="Pfam" id="PF13809">
    <property type="entry name" value="Tubulin_2"/>
    <property type="match status" value="1"/>
</dbReference>
<evidence type="ECO:0000313" key="2">
    <source>
        <dbReference type="EMBL" id="HIT76946.1"/>
    </source>
</evidence>
<accession>A0A9D1H013</accession>
<feature type="region of interest" description="Disordered" evidence="1">
    <location>
        <begin position="1142"/>
        <end position="1169"/>
    </location>
</feature>
<dbReference type="AlphaFoldDB" id="A0A9D1H013"/>
<evidence type="ECO:0008006" key="4">
    <source>
        <dbReference type="Google" id="ProtNLM"/>
    </source>
</evidence>